<dbReference type="PANTHER" id="PTHR30468">
    <property type="entry name" value="ALPHA-KETOGLUTARATE-DEPENDENT SULFONATE DIOXYGENASE"/>
    <property type="match status" value="1"/>
</dbReference>
<evidence type="ECO:0000256" key="2">
    <source>
        <dbReference type="ARBA" id="ARBA00022723"/>
    </source>
</evidence>
<evidence type="ECO:0000256" key="3">
    <source>
        <dbReference type="ARBA" id="ARBA00022964"/>
    </source>
</evidence>
<evidence type="ECO:0000259" key="6">
    <source>
        <dbReference type="Pfam" id="PF02668"/>
    </source>
</evidence>
<keyword evidence="5" id="KW-0408">Iron</keyword>
<dbReference type="InterPro" id="IPR042098">
    <property type="entry name" value="TauD-like_sf"/>
</dbReference>
<feature type="domain" description="TauD/TfdA-like" evidence="6">
    <location>
        <begin position="21"/>
        <end position="272"/>
    </location>
</feature>
<accession>A0ABU6K3X3</accession>
<dbReference type="Proteomes" id="UP001331561">
    <property type="component" value="Unassembled WGS sequence"/>
</dbReference>
<dbReference type="RefSeq" id="WP_327599142.1">
    <property type="nucleotide sequence ID" value="NZ_JAYXHS010000002.1"/>
</dbReference>
<sequence length="289" mass="33057">MSEVVERAVSQASTSSLIVNQIEPRIGAEISGIDLRQPLTQAVRDELYQLLLKHRVLFFRDQFITYEQQEAFALNFGPLLEHVTSKKINTEAKVAHQISAQAAREEYDIRFGRWHTDTSWQLTPGLGAVLRAVRIPEVGGDTLWANGAAVYEGLSDELKEKIDNLYVVHDYQKRLAKVDHKYPLVSHPLVLTHPDTGETILFPNFSLNPSIVGWSKEESDKLLAELLLEYNRPEYQVRFKWRPGSVAFWDNRAGLHYAVQNYGDFPRLMERVLIGSDHIPQRVRAPKND</sequence>
<dbReference type="EMBL" id="JAYXHS010000002">
    <property type="protein sequence ID" value="MEC5386167.1"/>
    <property type="molecule type" value="Genomic_DNA"/>
</dbReference>
<organism evidence="7 8">
    <name type="scientific">Uliginosibacterium silvisoli</name>
    <dbReference type="NCBI Taxonomy" id="3114758"/>
    <lineage>
        <taxon>Bacteria</taxon>
        <taxon>Pseudomonadati</taxon>
        <taxon>Pseudomonadota</taxon>
        <taxon>Betaproteobacteria</taxon>
        <taxon>Rhodocyclales</taxon>
        <taxon>Zoogloeaceae</taxon>
        <taxon>Uliginosibacterium</taxon>
    </lineage>
</organism>
<proteinExistence type="inferred from homology"/>
<keyword evidence="2" id="KW-0479">Metal-binding</keyword>
<evidence type="ECO:0000256" key="4">
    <source>
        <dbReference type="ARBA" id="ARBA00023002"/>
    </source>
</evidence>
<evidence type="ECO:0000313" key="7">
    <source>
        <dbReference type="EMBL" id="MEC5386167.1"/>
    </source>
</evidence>
<comment type="caution">
    <text evidence="7">The sequence shown here is derived from an EMBL/GenBank/DDBJ whole genome shotgun (WGS) entry which is preliminary data.</text>
</comment>
<reference evidence="7 8" key="1">
    <citation type="submission" date="2024-01" db="EMBL/GenBank/DDBJ databases">
        <title>Uliginosibacterium soil sp. nov.</title>
        <authorList>
            <person name="Lv Y."/>
        </authorList>
    </citation>
    <scope>NUCLEOTIDE SEQUENCE [LARGE SCALE GENOMIC DNA]</scope>
    <source>
        <strain evidence="7 8">H3</strain>
    </source>
</reference>
<dbReference type="InterPro" id="IPR051323">
    <property type="entry name" value="AtsK-like"/>
</dbReference>
<evidence type="ECO:0000256" key="5">
    <source>
        <dbReference type="ARBA" id="ARBA00023004"/>
    </source>
</evidence>
<evidence type="ECO:0000313" key="8">
    <source>
        <dbReference type="Proteomes" id="UP001331561"/>
    </source>
</evidence>
<keyword evidence="3 7" id="KW-0223">Dioxygenase</keyword>
<dbReference type="Gene3D" id="3.60.130.10">
    <property type="entry name" value="Clavaminate synthase-like"/>
    <property type="match status" value="1"/>
</dbReference>
<dbReference type="GO" id="GO:0051213">
    <property type="term" value="F:dioxygenase activity"/>
    <property type="evidence" value="ECO:0007669"/>
    <property type="project" value="UniProtKB-KW"/>
</dbReference>
<name>A0ABU6K3X3_9RHOO</name>
<protein>
    <submittedName>
        <fullName evidence="7">TauD/TfdA family dioxygenase</fullName>
    </submittedName>
</protein>
<evidence type="ECO:0000256" key="1">
    <source>
        <dbReference type="ARBA" id="ARBA00005896"/>
    </source>
</evidence>
<keyword evidence="8" id="KW-1185">Reference proteome</keyword>
<comment type="similarity">
    <text evidence="1">Belongs to the TfdA dioxygenase family.</text>
</comment>
<dbReference type="PANTHER" id="PTHR30468:SF1">
    <property type="entry name" value="ALPHA-KETOGLUTARATE-DEPENDENT SULFONATE DIOXYGENASE"/>
    <property type="match status" value="1"/>
</dbReference>
<gene>
    <name evidence="7" type="ORF">VVD49_10545</name>
</gene>
<dbReference type="Pfam" id="PF02668">
    <property type="entry name" value="TauD"/>
    <property type="match status" value="1"/>
</dbReference>
<dbReference type="InterPro" id="IPR003819">
    <property type="entry name" value="TauD/TfdA-like"/>
</dbReference>
<dbReference type="SUPFAM" id="SSF51197">
    <property type="entry name" value="Clavaminate synthase-like"/>
    <property type="match status" value="1"/>
</dbReference>
<keyword evidence="4" id="KW-0560">Oxidoreductase</keyword>